<dbReference type="SUPFAM" id="SSF51430">
    <property type="entry name" value="NAD(P)-linked oxidoreductase"/>
    <property type="match status" value="1"/>
</dbReference>
<accession>A0AAN6IB65</accession>
<organism evidence="6 7">
    <name type="scientific">Exophiala viscosa</name>
    <dbReference type="NCBI Taxonomy" id="2486360"/>
    <lineage>
        <taxon>Eukaryota</taxon>
        <taxon>Fungi</taxon>
        <taxon>Dikarya</taxon>
        <taxon>Ascomycota</taxon>
        <taxon>Pezizomycotina</taxon>
        <taxon>Eurotiomycetes</taxon>
        <taxon>Chaetothyriomycetidae</taxon>
        <taxon>Chaetothyriales</taxon>
        <taxon>Herpotrichiellaceae</taxon>
        <taxon>Exophiala</taxon>
    </lineage>
</organism>
<evidence type="ECO:0000256" key="3">
    <source>
        <dbReference type="PIRSR" id="PIRSR000097-2"/>
    </source>
</evidence>
<name>A0AAN6IB65_9EURO</name>
<dbReference type="Gene3D" id="3.20.20.100">
    <property type="entry name" value="NADP-dependent oxidoreductase domain"/>
    <property type="match status" value="1"/>
</dbReference>
<reference evidence="6" key="1">
    <citation type="journal article" date="2022" name="bioRxiv">
        <title>Deciphering the potential niche of two novel black yeast fungi from a biological soil crust based on their genomes, phenotypes, and melanin regulation.</title>
        <authorList>
            <consortium name="DOE Joint Genome Institute"/>
            <person name="Carr E.C."/>
            <person name="Barton Q."/>
            <person name="Grambo S."/>
            <person name="Sullivan M."/>
            <person name="Renfro C.M."/>
            <person name="Kuo A."/>
            <person name="Pangilinan J."/>
            <person name="Lipzen A."/>
            <person name="Keymanesh K."/>
            <person name="Savage E."/>
            <person name="Barry K."/>
            <person name="Grigoriev I.V."/>
            <person name="Riekhof W.R."/>
            <person name="Harris S.S."/>
        </authorList>
    </citation>
    <scope>NUCLEOTIDE SEQUENCE</scope>
    <source>
        <strain evidence="6">JF 03-4F</strain>
    </source>
</reference>
<dbReference type="GO" id="GO:0016491">
    <property type="term" value="F:oxidoreductase activity"/>
    <property type="evidence" value="ECO:0007669"/>
    <property type="project" value="UniProtKB-KW"/>
</dbReference>
<sequence>MMEGESTSSDAQHRRPGPLLGLGKWTATDQVASEAVKTALQLGYRHIDTAWQYRNGGAIGKGIKESGVPRSEIFLLSTRHTRAEEALEETLEELGTDYLDLWLMHWPVPLNPEGNDWKLPKLPDGSPDYYTGTSSSPFTFVDTWLLMESAFRKYPSKVRAIGVSNCSTWHLSQILEAGSVVPAVNQIEIHPQLPQDKVIEFCRQKNIAVVAYSPLGSPQSTVLTNPKLETLAGSKGNGIGVANLLINWALARGYGVIPKTTSPRRMTDNLKLVDLTEGEMQAIRDVGLSAPKRYCTPAWAAKGVFLDES</sequence>
<feature type="region of interest" description="Disordered" evidence="4">
    <location>
        <begin position="1"/>
        <end position="20"/>
    </location>
</feature>
<keyword evidence="7" id="KW-1185">Reference proteome</keyword>
<dbReference type="EMBL" id="MU404358">
    <property type="protein sequence ID" value="KAI1610585.1"/>
    <property type="molecule type" value="Genomic_DNA"/>
</dbReference>
<evidence type="ECO:0000313" key="6">
    <source>
        <dbReference type="EMBL" id="KAI1610585.1"/>
    </source>
</evidence>
<dbReference type="InterPro" id="IPR020471">
    <property type="entry name" value="AKR"/>
</dbReference>
<dbReference type="InterPro" id="IPR036812">
    <property type="entry name" value="NAD(P)_OxRdtase_dom_sf"/>
</dbReference>
<dbReference type="PANTHER" id="PTHR11732">
    <property type="entry name" value="ALDO/KETO REDUCTASE"/>
    <property type="match status" value="1"/>
</dbReference>
<evidence type="ECO:0000259" key="5">
    <source>
        <dbReference type="Pfam" id="PF00248"/>
    </source>
</evidence>
<comment type="caution">
    <text evidence="6">The sequence shown here is derived from an EMBL/GenBank/DDBJ whole genome shotgun (WGS) entry which is preliminary data.</text>
</comment>
<dbReference type="Proteomes" id="UP001203852">
    <property type="component" value="Unassembled WGS sequence"/>
</dbReference>
<feature type="domain" description="NADP-dependent oxidoreductase" evidence="5">
    <location>
        <begin position="21"/>
        <end position="285"/>
    </location>
</feature>
<evidence type="ECO:0000256" key="2">
    <source>
        <dbReference type="PIRSR" id="PIRSR000097-1"/>
    </source>
</evidence>
<feature type="binding site" evidence="3">
    <location>
        <position position="105"/>
    </location>
    <ligand>
        <name>substrate</name>
    </ligand>
</feature>
<evidence type="ECO:0000256" key="4">
    <source>
        <dbReference type="SAM" id="MobiDB-lite"/>
    </source>
</evidence>
<dbReference type="InterPro" id="IPR023210">
    <property type="entry name" value="NADP_OxRdtase_dom"/>
</dbReference>
<gene>
    <name evidence="6" type="ORF">EDD36DRAFT_329461</name>
</gene>
<protein>
    <submittedName>
        <fullName evidence="6">NADP-dependent oxidoreductase domain-containing protein</fullName>
    </submittedName>
</protein>
<feature type="active site" description="Proton donor" evidence="2">
    <location>
        <position position="53"/>
    </location>
</feature>
<evidence type="ECO:0000256" key="1">
    <source>
        <dbReference type="ARBA" id="ARBA00023002"/>
    </source>
</evidence>
<keyword evidence="1" id="KW-0560">Oxidoreductase</keyword>
<evidence type="ECO:0000313" key="7">
    <source>
        <dbReference type="Proteomes" id="UP001203852"/>
    </source>
</evidence>
<feature type="compositionally biased region" description="Polar residues" evidence="4">
    <location>
        <begin position="1"/>
        <end position="10"/>
    </location>
</feature>
<dbReference type="Pfam" id="PF00248">
    <property type="entry name" value="Aldo_ket_red"/>
    <property type="match status" value="1"/>
</dbReference>
<dbReference type="AlphaFoldDB" id="A0AAN6IB65"/>
<dbReference type="PIRSF" id="PIRSF000097">
    <property type="entry name" value="AKR"/>
    <property type="match status" value="1"/>
</dbReference>
<dbReference type="PRINTS" id="PR00069">
    <property type="entry name" value="ALDKETRDTASE"/>
</dbReference>
<proteinExistence type="predicted"/>